<dbReference type="EMBL" id="CP157484">
    <property type="protein sequence ID" value="XBO41077.1"/>
    <property type="molecule type" value="Genomic_DNA"/>
</dbReference>
<feature type="coiled-coil region" evidence="7">
    <location>
        <begin position="128"/>
        <end position="181"/>
    </location>
</feature>
<evidence type="ECO:0000256" key="4">
    <source>
        <dbReference type="ARBA" id="ARBA00022475"/>
    </source>
</evidence>
<evidence type="ECO:0000259" key="11">
    <source>
        <dbReference type="Pfam" id="PF25944"/>
    </source>
</evidence>
<keyword evidence="7" id="KW-0175">Coiled coil</keyword>
<dbReference type="InterPro" id="IPR058627">
    <property type="entry name" value="MdtA-like_C"/>
</dbReference>
<feature type="region of interest" description="Disordered" evidence="8">
    <location>
        <begin position="404"/>
        <end position="435"/>
    </location>
</feature>
<dbReference type="Gene3D" id="2.40.30.170">
    <property type="match status" value="1"/>
</dbReference>
<dbReference type="NCBIfam" id="TIGR01730">
    <property type="entry name" value="RND_mfp"/>
    <property type="match status" value="1"/>
</dbReference>
<comment type="similarity">
    <text evidence="2">Belongs to the membrane fusion protein (MFP) (TC 8.A.1) family.</text>
</comment>
<evidence type="ECO:0000256" key="6">
    <source>
        <dbReference type="ARBA" id="ARBA00023136"/>
    </source>
</evidence>
<reference evidence="13" key="1">
    <citation type="submission" date="2024-05" db="EMBL/GenBank/DDBJ databases">
        <authorList>
            <person name="Kim S."/>
            <person name="Heo J."/>
            <person name="Choi H."/>
            <person name="Choi Y."/>
            <person name="Kwon S.-W."/>
            <person name="Kim Y."/>
        </authorList>
    </citation>
    <scope>NUCLEOTIDE SEQUENCE</scope>
    <source>
        <strain evidence="13">KACC 23698</strain>
    </source>
</reference>
<evidence type="ECO:0000259" key="10">
    <source>
        <dbReference type="Pfam" id="PF25917"/>
    </source>
</evidence>
<proteinExistence type="inferred from homology"/>
<evidence type="ECO:0000256" key="2">
    <source>
        <dbReference type="ARBA" id="ARBA00009477"/>
    </source>
</evidence>
<evidence type="ECO:0000256" key="5">
    <source>
        <dbReference type="ARBA" id="ARBA00022519"/>
    </source>
</evidence>
<keyword evidence="4" id="KW-1003">Cell membrane</keyword>
<evidence type="ECO:0000256" key="8">
    <source>
        <dbReference type="SAM" id="MobiDB-lite"/>
    </source>
</evidence>
<dbReference type="Pfam" id="PF25917">
    <property type="entry name" value="BSH_RND"/>
    <property type="match status" value="1"/>
</dbReference>
<dbReference type="PANTHER" id="PTHR30469">
    <property type="entry name" value="MULTIDRUG RESISTANCE PROTEIN MDTA"/>
    <property type="match status" value="1"/>
</dbReference>
<keyword evidence="5" id="KW-0997">Cell inner membrane</keyword>
<evidence type="ECO:0000259" key="12">
    <source>
        <dbReference type="Pfam" id="PF25967"/>
    </source>
</evidence>
<comment type="subcellular location">
    <subcellularLocation>
        <location evidence="1">Cell membrane</location>
    </subcellularLocation>
</comment>
<feature type="domain" description="Multidrug resistance protein MdtA-like alpha-helical hairpin" evidence="9">
    <location>
        <begin position="140"/>
        <end position="206"/>
    </location>
</feature>
<dbReference type="Pfam" id="PF25944">
    <property type="entry name" value="Beta-barrel_RND"/>
    <property type="match status" value="1"/>
</dbReference>
<accession>A0AAU7JL04</accession>
<name>A0AAU7JL04_9HYPH</name>
<dbReference type="Pfam" id="PF25876">
    <property type="entry name" value="HH_MFP_RND"/>
    <property type="match status" value="1"/>
</dbReference>
<dbReference type="Gene3D" id="2.40.50.100">
    <property type="match status" value="1"/>
</dbReference>
<feature type="domain" description="Multidrug resistance protein MdtA-like beta-barrel" evidence="11">
    <location>
        <begin position="248"/>
        <end position="331"/>
    </location>
</feature>
<dbReference type="Gene3D" id="1.10.287.470">
    <property type="entry name" value="Helix hairpin bin"/>
    <property type="match status" value="1"/>
</dbReference>
<feature type="domain" description="Multidrug resistance protein MdtA-like barrel-sandwich hybrid" evidence="10">
    <location>
        <begin position="97"/>
        <end position="233"/>
    </location>
</feature>
<evidence type="ECO:0000256" key="1">
    <source>
        <dbReference type="ARBA" id="ARBA00004236"/>
    </source>
</evidence>
<feature type="compositionally biased region" description="Basic and acidic residues" evidence="8">
    <location>
        <begin position="418"/>
        <end position="428"/>
    </location>
</feature>
<dbReference type="GO" id="GO:1990281">
    <property type="term" value="C:efflux pump complex"/>
    <property type="evidence" value="ECO:0007669"/>
    <property type="project" value="TreeGrafter"/>
</dbReference>
<protein>
    <submittedName>
        <fullName evidence="13">Efflux RND transporter periplasmic adaptor subunit</fullName>
    </submittedName>
</protein>
<dbReference type="GO" id="GO:0015562">
    <property type="term" value="F:efflux transmembrane transporter activity"/>
    <property type="evidence" value="ECO:0007669"/>
    <property type="project" value="TreeGrafter"/>
</dbReference>
<dbReference type="RefSeq" id="WP_406857929.1">
    <property type="nucleotide sequence ID" value="NZ_CP157484.1"/>
</dbReference>
<gene>
    <name evidence="13" type="ORF">ABEG18_10040</name>
</gene>
<feature type="domain" description="Multidrug resistance protein MdtA-like C-terminal permuted SH3" evidence="12">
    <location>
        <begin position="335"/>
        <end position="393"/>
    </location>
</feature>
<dbReference type="InterPro" id="IPR058626">
    <property type="entry name" value="MdtA-like_b-barrel"/>
</dbReference>
<dbReference type="InterPro" id="IPR058624">
    <property type="entry name" value="MdtA-like_HH"/>
</dbReference>
<keyword evidence="3" id="KW-0813">Transport</keyword>
<dbReference type="Gene3D" id="2.40.420.20">
    <property type="match status" value="1"/>
</dbReference>
<evidence type="ECO:0000259" key="9">
    <source>
        <dbReference type="Pfam" id="PF25876"/>
    </source>
</evidence>
<evidence type="ECO:0000256" key="3">
    <source>
        <dbReference type="ARBA" id="ARBA00022448"/>
    </source>
</evidence>
<sequence>MSRGSFLVTTVLIAAAGFGAWRYYGRPDVVALVRSEYAKRVSPGEAAGKAAGEGGQKAAPANARQGGPGAAVVTAAAEQQDFPIRRRSIGNIEPNAIVVVKSRVDSQLVTQHVKDGQFVKAGDMLFTLDDKELRAAVARDEANLARDEANATRAQADLQRKRELLANKSGAQQQVDQAIADAKAAEAVIAADQANLESDRLRLSYTKIAAPIDGRLGVIQVTPGNLVRAADNTTGSGAGLVTITQVKPVRVTFTMPERELPAIREAMAKGAPPTVRVYPSGGKTPLASGPLTFIDSAVDMASGTIVAKATFANEDLALWPGQYVDVEIELGKRPNTVVLPTVSLQVGQDSPYVFVVKPDSTVELRKVTVAAADGDRTAIVDGVKAGERVVIDGQLRLANGARVRDTARAAQVEPGRAQPDDAAGKDAAARPASRS</sequence>
<dbReference type="InterPro" id="IPR006143">
    <property type="entry name" value="RND_pump_MFP"/>
</dbReference>
<dbReference type="InterPro" id="IPR058625">
    <property type="entry name" value="MdtA-like_BSH"/>
</dbReference>
<dbReference type="SUPFAM" id="SSF111369">
    <property type="entry name" value="HlyD-like secretion proteins"/>
    <property type="match status" value="1"/>
</dbReference>
<dbReference type="AlphaFoldDB" id="A0AAU7JL04"/>
<evidence type="ECO:0000256" key="7">
    <source>
        <dbReference type="SAM" id="Coils"/>
    </source>
</evidence>
<evidence type="ECO:0000313" key="13">
    <source>
        <dbReference type="EMBL" id="XBO41077.1"/>
    </source>
</evidence>
<feature type="compositionally biased region" description="Low complexity" evidence="8">
    <location>
        <begin position="43"/>
        <end position="61"/>
    </location>
</feature>
<keyword evidence="6" id="KW-0472">Membrane</keyword>
<dbReference type="Pfam" id="PF25967">
    <property type="entry name" value="RND-MFP_C"/>
    <property type="match status" value="1"/>
</dbReference>
<feature type="region of interest" description="Disordered" evidence="8">
    <location>
        <begin position="43"/>
        <end position="66"/>
    </location>
</feature>
<dbReference type="PANTHER" id="PTHR30469:SF36">
    <property type="entry name" value="BLL3903 PROTEIN"/>
    <property type="match status" value="1"/>
</dbReference>
<organism evidence="13">
    <name type="scientific">Alsobacter sp. KACC 23698</name>
    <dbReference type="NCBI Taxonomy" id="3149229"/>
    <lineage>
        <taxon>Bacteria</taxon>
        <taxon>Pseudomonadati</taxon>
        <taxon>Pseudomonadota</taxon>
        <taxon>Alphaproteobacteria</taxon>
        <taxon>Hyphomicrobiales</taxon>
        <taxon>Alsobacteraceae</taxon>
        <taxon>Alsobacter</taxon>
    </lineage>
</organism>